<keyword evidence="2 6" id="KW-0121">Carboxypeptidase</keyword>
<evidence type="ECO:0000256" key="3">
    <source>
        <dbReference type="ARBA" id="ARBA00022670"/>
    </source>
</evidence>
<keyword evidence="4 6" id="KW-0378">Hydrolase</keyword>
<proteinExistence type="inferred from homology"/>
<evidence type="ECO:0000313" key="8">
    <source>
        <dbReference type="Proteomes" id="UP000722485"/>
    </source>
</evidence>
<keyword evidence="6" id="KW-0732">Signal</keyword>
<feature type="chain" id="PRO_5040534754" description="Carboxypeptidase" evidence="6">
    <location>
        <begin position="24"/>
        <end position="491"/>
    </location>
</feature>
<dbReference type="InterPro" id="IPR018202">
    <property type="entry name" value="Ser_caboxypep_ser_AS"/>
</dbReference>
<dbReference type="Gene3D" id="1.10.287.410">
    <property type="match status" value="1"/>
</dbReference>
<comment type="caution">
    <text evidence="7">The sequence shown here is derived from an EMBL/GenBank/DDBJ whole genome shotgun (WGS) entry which is preliminary data.</text>
</comment>
<protein>
    <recommendedName>
        <fullName evidence="6">Carboxypeptidase</fullName>
        <ecNumber evidence="6">3.4.16.-</ecNumber>
    </recommendedName>
</protein>
<dbReference type="EC" id="3.4.16.-" evidence="6"/>
<comment type="similarity">
    <text evidence="1 6">Belongs to the peptidase S10 family.</text>
</comment>
<evidence type="ECO:0000256" key="5">
    <source>
        <dbReference type="ARBA" id="ARBA00023180"/>
    </source>
</evidence>
<dbReference type="SUPFAM" id="SSF53474">
    <property type="entry name" value="alpha/beta-Hydrolases"/>
    <property type="match status" value="1"/>
</dbReference>
<dbReference type="InterPro" id="IPR029058">
    <property type="entry name" value="AB_hydrolase_fold"/>
</dbReference>
<evidence type="ECO:0000256" key="6">
    <source>
        <dbReference type="RuleBase" id="RU361156"/>
    </source>
</evidence>
<reference evidence="7" key="1">
    <citation type="submission" date="2020-03" db="EMBL/GenBank/DDBJ databases">
        <title>Draft Genome Sequence of Cylindrodendrum hubeiense.</title>
        <authorList>
            <person name="Buettner E."/>
            <person name="Kellner H."/>
        </authorList>
    </citation>
    <scope>NUCLEOTIDE SEQUENCE</scope>
    <source>
        <strain evidence="7">IHI 201604</strain>
    </source>
</reference>
<dbReference type="AlphaFoldDB" id="A0A9P5HQ01"/>
<evidence type="ECO:0000256" key="1">
    <source>
        <dbReference type="ARBA" id="ARBA00009431"/>
    </source>
</evidence>
<keyword evidence="8" id="KW-1185">Reference proteome</keyword>
<feature type="signal peptide" evidence="6">
    <location>
        <begin position="1"/>
        <end position="23"/>
    </location>
</feature>
<dbReference type="PANTHER" id="PTHR11802:SF432">
    <property type="entry name" value="Y, PUTATIVE-RELATED"/>
    <property type="match status" value="1"/>
</dbReference>
<keyword evidence="5" id="KW-0325">Glycoprotein</keyword>
<dbReference type="Proteomes" id="UP000722485">
    <property type="component" value="Unassembled WGS sequence"/>
</dbReference>
<name>A0A9P5HQ01_9HYPO</name>
<evidence type="ECO:0000256" key="4">
    <source>
        <dbReference type="ARBA" id="ARBA00022801"/>
    </source>
</evidence>
<gene>
    <name evidence="7" type="ORF">G7Z17_g1525</name>
</gene>
<dbReference type="PRINTS" id="PR00724">
    <property type="entry name" value="CRBOXYPTASEC"/>
</dbReference>
<keyword evidence="3 6" id="KW-0645">Protease</keyword>
<dbReference type="PANTHER" id="PTHR11802">
    <property type="entry name" value="SERINE PROTEASE FAMILY S10 SERINE CARBOXYPEPTIDASE"/>
    <property type="match status" value="1"/>
</dbReference>
<accession>A0A9P5HQ01</accession>
<sequence>MANLSRIITQTAWLLFAFGITAAATIDRQQIIGVKEADYNIYSNPDYPNHSVRILQQGDDLCDAGSKQYTGWLDTAGKHFFFWYFESLNKPESDPLNLWMTGGPGCSGLIVTKDGAGTNRNPFSWTKNSSMIFIDQPAGTGFSYVDGGIDLPSDSFVAAADMTAFLQIFYLAFPHLRSVPFHISGESYGGHYIPTLAAEIVRYNGRPGLASEAKIPLTSVMIGDGFVSPLDTTYGYYDTLCTTKPGVPEPVFNITRCTQIAEALPRCVYLHQACYDYPDPILCHAADSFCSSEIRALFDDETGEGGRDPFDITRTCEIDQLCYTEVLTIEEYANTPKMREALNVPKNFKNFTILNMDIHELFWKGNDLFVNTAPEVKYILEAGINVLVYNGNLDLACNTAGNLRWTEKLPWTGQAEFASQSMKPWFAPKDGKMVMAGTMKEVRVITAPGATKAARFSFVTVDRAGHMVPLDQPEISLHLIQTWMTDGEFQR</sequence>
<evidence type="ECO:0000256" key="2">
    <source>
        <dbReference type="ARBA" id="ARBA00022645"/>
    </source>
</evidence>
<dbReference type="GO" id="GO:0006508">
    <property type="term" value="P:proteolysis"/>
    <property type="evidence" value="ECO:0007669"/>
    <property type="project" value="UniProtKB-KW"/>
</dbReference>
<dbReference type="GO" id="GO:0004185">
    <property type="term" value="F:serine-type carboxypeptidase activity"/>
    <property type="evidence" value="ECO:0007669"/>
    <property type="project" value="UniProtKB-UniRule"/>
</dbReference>
<dbReference type="OrthoDB" id="443318at2759"/>
<dbReference type="Gene3D" id="3.40.50.1820">
    <property type="entry name" value="alpha/beta hydrolase"/>
    <property type="match status" value="1"/>
</dbReference>
<dbReference type="PROSITE" id="PS00131">
    <property type="entry name" value="CARBOXYPEPT_SER_SER"/>
    <property type="match status" value="1"/>
</dbReference>
<dbReference type="InterPro" id="IPR001563">
    <property type="entry name" value="Peptidase_S10"/>
</dbReference>
<dbReference type="EMBL" id="JAANBB010000013">
    <property type="protein sequence ID" value="KAF7556296.1"/>
    <property type="molecule type" value="Genomic_DNA"/>
</dbReference>
<dbReference type="GO" id="GO:0000324">
    <property type="term" value="C:fungal-type vacuole"/>
    <property type="evidence" value="ECO:0007669"/>
    <property type="project" value="TreeGrafter"/>
</dbReference>
<evidence type="ECO:0000313" key="7">
    <source>
        <dbReference type="EMBL" id="KAF7556296.1"/>
    </source>
</evidence>
<dbReference type="Pfam" id="PF00450">
    <property type="entry name" value="Peptidase_S10"/>
    <property type="match status" value="1"/>
</dbReference>
<organism evidence="7 8">
    <name type="scientific">Cylindrodendrum hubeiense</name>
    <dbReference type="NCBI Taxonomy" id="595255"/>
    <lineage>
        <taxon>Eukaryota</taxon>
        <taxon>Fungi</taxon>
        <taxon>Dikarya</taxon>
        <taxon>Ascomycota</taxon>
        <taxon>Pezizomycotina</taxon>
        <taxon>Sordariomycetes</taxon>
        <taxon>Hypocreomycetidae</taxon>
        <taxon>Hypocreales</taxon>
        <taxon>Nectriaceae</taxon>
        <taxon>Cylindrodendrum</taxon>
    </lineage>
</organism>